<feature type="compositionally biased region" description="Polar residues" evidence="1">
    <location>
        <begin position="204"/>
        <end position="226"/>
    </location>
</feature>
<keyword evidence="5" id="KW-1185">Reference proteome</keyword>
<feature type="signal peptide" evidence="2">
    <location>
        <begin position="1"/>
        <end position="27"/>
    </location>
</feature>
<dbReference type="EMBL" id="AP024485">
    <property type="protein sequence ID" value="BCS87747.1"/>
    <property type="molecule type" value="Genomic_DNA"/>
</dbReference>
<protein>
    <recommendedName>
        <fullName evidence="3">FecR protein domain-containing protein</fullName>
    </recommendedName>
</protein>
<evidence type="ECO:0000256" key="1">
    <source>
        <dbReference type="SAM" id="MobiDB-lite"/>
    </source>
</evidence>
<evidence type="ECO:0000259" key="3">
    <source>
        <dbReference type="Pfam" id="PF04773"/>
    </source>
</evidence>
<name>A0ABN6ENF6_9BACT</name>
<feature type="compositionally biased region" description="Gly residues" evidence="1">
    <location>
        <begin position="293"/>
        <end position="307"/>
    </location>
</feature>
<reference evidence="4" key="1">
    <citation type="journal article" date="2022" name="Arch. Microbiol.">
        <title>Pseudodesulfovibrio sediminis sp. nov., a mesophilic and neutrophilic sulfate-reducing bacterium isolated from sediment of a brackish lake.</title>
        <authorList>
            <person name="Takahashi A."/>
            <person name="Kojima H."/>
            <person name="Watanabe M."/>
            <person name="Fukui M."/>
        </authorList>
    </citation>
    <scope>NUCLEOTIDE SEQUENCE</scope>
    <source>
        <strain evidence="4">SF6</strain>
    </source>
</reference>
<dbReference type="Pfam" id="PF04773">
    <property type="entry name" value="FecR"/>
    <property type="match status" value="1"/>
</dbReference>
<dbReference type="PANTHER" id="PTHR38731">
    <property type="entry name" value="LIPL45-RELATED LIPOPROTEIN-RELATED"/>
    <property type="match status" value="1"/>
</dbReference>
<accession>A0ABN6ENF6</accession>
<feature type="region of interest" description="Disordered" evidence="1">
    <location>
        <begin position="195"/>
        <end position="236"/>
    </location>
</feature>
<evidence type="ECO:0000313" key="5">
    <source>
        <dbReference type="Proteomes" id="UP001053296"/>
    </source>
</evidence>
<proteinExistence type="predicted"/>
<evidence type="ECO:0000256" key="2">
    <source>
        <dbReference type="SAM" id="SignalP"/>
    </source>
</evidence>
<feature type="domain" description="FecR protein" evidence="3">
    <location>
        <begin position="72"/>
        <end position="160"/>
    </location>
</feature>
<keyword evidence="2" id="KW-0732">Signal</keyword>
<organism evidence="4 5">
    <name type="scientific">Pseudodesulfovibrio sediminis</name>
    <dbReference type="NCBI Taxonomy" id="2810563"/>
    <lineage>
        <taxon>Bacteria</taxon>
        <taxon>Pseudomonadati</taxon>
        <taxon>Thermodesulfobacteriota</taxon>
        <taxon>Desulfovibrionia</taxon>
        <taxon>Desulfovibrionales</taxon>
        <taxon>Desulfovibrionaceae</taxon>
    </lineage>
</organism>
<dbReference type="InterPro" id="IPR006860">
    <property type="entry name" value="FecR"/>
</dbReference>
<dbReference type="PANTHER" id="PTHR38731:SF1">
    <property type="entry name" value="FECR PROTEIN DOMAIN-CONTAINING PROTEIN"/>
    <property type="match status" value="1"/>
</dbReference>
<gene>
    <name evidence="4" type="ORF">PSDVSF_09890</name>
</gene>
<sequence>MRVLSKISTTMFMAVLLVCLMQLAAFAAAEKTEQEFANAIGEVVYMMGTVIAEQPDGTKRTLDLNKQVIPGDVIVTGKKSNVEIVLKDDSVFAQGPSSRTSMDEYVFNDDPNAGKMLFKMGVGTFRYVTGKIVQQNPDGFALDTPTTTIGIRGTQVFAVITPDKEEIGNTQLTPGHTMSVGNQTITNEKHSVTVDPKTGEISAPTPTSQDTINTLVKNTPLTSNGETGAVGESPEDLDRKVSAFQSQIDRTKEGLAGVEGRPDYNSLHTLTLQEIGEKTAESERNSGTTDSALGGGGGDGGGGGGGH</sequence>
<evidence type="ECO:0000313" key="4">
    <source>
        <dbReference type="EMBL" id="BCS87747.1"/>
    </source>
</evidence>
<feature type="region of interest" description="Disordered" evidence="1">
    <location>
        <begin position="278"/>
        <end position="307"/>
    </location>
</feature>
<dbReference type="Proteomes" id="UP001053296">
    <property type="component" value="Chromosome"/>
</dbReference>
<feature type="chain" id="PRO_5046532385" description="FecR protein domain-containing protein" evidence="2">
    <location>
        <begin position="28"/>
        <end position="307"/>
    </location>
</feature>